<keyword evidence="3" id="KW-1185">Reference proteome</keyword>
<evidence type="ECO:0000256" key="1">
    <source>
        <dbReference type="SAM" id="SignalP"/>
    </source>
</evidence>
<feature type="chain" id="PRO_5002136621" evidence="1">
    <location>
        <begin position="23"/>
        <end position="54"/>
    </location>
</feature>
<dbReference type="Proteomes" id="UP000031671">
    <property type="component" value="Unassembled WGS sequence"/>
</dbReference>
<feature type="signal peptide" evidence="1">
    <location>
        <begin position="1"/>
        <end position="22"/>
    </location>
</feature>
<name>A0A0B8NZ43_9VIBR</name>
<sequence>MKYLRTLLFSFLAMCIPQYALAFESHSEQLVAIDSPFSYFSFGYILCFLPFGDI</sequence>
<keyword evidence="1" id="KW-0732">Signal</keyword>
<reference evidence="2 3" key="2">
    <citation type="submission" date="2015-01" db="EMBL/GenBank/DDBJ databases">
        <authorList>
            <consortium name="NBRP consortium"/>
            <person name="Sawabe T."/>
            <person name="Meirelles P."/>
            <person name="Feng G."/>
            <person name="Sayaka M."/>
            <person name="Hattori M."/>
            <person name="Ohkuma M."/>
        </authorList>
    </citation>
    <scope>NUCLEOTIDE SEQUENCE [LARGE SCALE GENOMIC DNA]</scope>
    <source>
        <strain evidence="3">JCM 19231</strain>
    </source>
</reference>
<reference evidence="2 3" key="1">
    <citation type="submission" date="2015-01" db="EMBL/GenBank/DDBJ databases">
        <title>Vibrio sp. C1 JCM 19231 whole genome shotgun sequence.</title>
        <authorList>
            <person name="Sawabe T."/>
            <person name="Meirelles P."/>
            <person name="Feng G."/>
            <person name="Sayaka M."/>
            <person name="Hattori M."/>
            <person name="Ohkuma M."/>
        </authorList>
    </citation>
    <scope>NUCLEOTIDE SEQUENCE [LARGE SCALE GENOMIC DNA]</scope>
    <source>
        <strain evidence="3">JCM 19231</strain>
    </source>
</reference>
<dbReference type="AlphaFoldDB" id="A0A0B8NZ43"/>
<protein>
    <submittedName>
        <fullName evidence="2">Uncharacterized protein</fullName>
    </submittedName>
</protein>
<gene>
    <name evidence="2" type="ORF">JCM19231_3444</name>
</gene>
<comment type="caution">
    <text evidence="2">The sequence shown here is derived from an EMBL/GenBank/DDBJ whole genome shotgun (WGS) entry which is preliminary data.</text>
</comment>
<evidence type="ECO:0000313" key="2">
    <source>
        <dbReference type="EMBL" id="GAM59236.1"/>
    </source>
</evidence>
<evidence type="ECO:0000313" key="3">
    <source>
        <dbReference type="Proteomes" id="UP000031671"/>
    </source>
</evidence>
<proteinExistence type="predicted"/>
<organism evidence="2 3">
    <name type="scientific">Vibrio ishigakensis</name>
    <dbReference type="NCBI Taxonomy" id="1481914"/>
    <lineage>
        <taxon>Bacteria</taxon>
        <taxon>Pseudomonadati</taxon>
        <taxon>Pseudomonadota</taxon>
        <taxon>Gammaproteobacteria</taxon>
        <taxon>Vibrionales</taxon>
        <taxon>Vibrionaceae</taxon>
        <taxon>Vibrio</taxon>
    </lineage>
</organism>
<accession>A0A0B8NZ43</accession>
<dbReference type="EMBL" id="BBRZ01000133">
    <property type="protein sequence ID" value="GAM59236.1"/>
    <property type="molecule type" value="Genomic_DNA"/>
</dbReference>